<evidence type="ECO:0000313" key="1">
    <source>
        <dbReference type="EMBL" id="OIN12946.1"/>
    </source>
</evidence>
<name>A0A1S2TSJ1_9PSED</name>
<gene>
    <name evidence="1" type="ORF">BFN10_01475</name>
</gene>
<dbReference type="Proteomes" id="UP000181686">
    <property type="component" value="Unassembled WGS sequence"/>
</dbReference>
<evidence type="ECO:0000313" key="2">
    <source>
        <dbReference type="Proteomes" id="UP000181686"/>
    </source>
</evidence>
<reference evidence="1 2" key="1">
    <citation type="submission" date="2016-08" db="EMBL/GenBank/DDBJ databases">
        <title>Draft genome sequence of the type strain of Pseudomonas extremorientalis LMG 19695T isolated from drinking water reservoir.</title>
        <authorList>
            <person name="Tambong J.T."/>
        </authorList>
    </citation>
    <scope>NUCLEOTIDE SEQUENCE [LARGE SCALE GENOMIC DNA]</scope>
    <source>
        <strain evidence="1 2">LMG 19695</strain>
    </source>
</reference>
<dbReference type="EMBL" id="MDGK01000009">
    <property type="protein sequence ID" value="OIN12946.1"/>
    <property type="molecule type" value="Genomic_DNA"/>
</dbReference>
<proteinExistence type="predicted"/>
<organism evidence="1 2">
    <name type="scientific">Pseudomonas extremorientalis</name>
    <dbReference type="NCBI Taxonomy" id="169669"/>
    <lineage>
        <taxon>Bacteria</taxon>
        <taxon>Pseudomonadati</taxon>
        <taxon>Pseudomonadota</taxon>
        <taxon>Gammaproteobacteria</taxon>
        <taxon>Pseudomonadales</taxon>
        <taxon>Pseudomonadaceae</taxon>
        <taxon>Pseudomonas</taxon>
    </lineage>
</organism>
<sequence length="70" mass="8013">MLDHYKTNLLSKYLDVVCVASFKTAKKPLSRANRIKSPDTLQTFTHSLNSNGYEIVQVVLLSWDQNDWGI</sequence>
<accession>A0A1S2TSJ1</accession>
<protein>
    <submittedName>
        <fullName evidence="1">Uncharacterized protein</fullName>
    </submittedName>
</protein>
<comment type="caution">
    <text evidence="1">The sequence shown here is derived from an EMBL/GenBank/DDBJ whole genome shotgun (WGS) entry which is preliminary data.</text>
</comment>
<dbReference type="AlphaFoldDB" id="A0A1S2TSJ1"/>